<dbReference type="GO" id="GO:0046417">
    <property type="term" value="P:chorismate metabolic process"/>
    <property type="evidence" value="ECO:0007669"/>
    <property type="project" value="TreeGrafter"/>
</dbReference>
<organism evidence="4 5">
    <name type="scientific">candidate division WOR-1 bacterium RIFOXYC2_FULL_41_25</name>
    <dbReference type="NCBI Taxonomy" id="1802586"/>
    <lineage>
        <taxon>Bacteria</taxon>
        <taxon>Bacillati</taxon>
        <taxon>Saganbacteria</taxon>
    </lineage>
</organism>
<keyword evidence="3" id="KW-0413">Isomerase</keyword>
<evidence type="ECO:0000313" key="5">
    <source>
        <dbReference type="Proteomes" id="UP000177309"/>
    </source>
</evidence>
<evidence type="ECO:0000313" key="4">
    <source>
        <dbReference type="EMBL" id="OGC34024.1"/>
    </source>
</evidence>
<comment type="catalytic activity">
    <reaction evidence="3">
        <text>chorismate = prephenate</text>
        <dbReference type="Rhea" id="RHEA:13897"/>
        <dbReference type="ChEBI" id="CHEBI:29748"/>
        <dbReference type="ChEBI" id="CHEBI:29934"/>
        <dbReference type="EC" id="5.4.99.5"/>
    </reaction>
</comment>
<dbReference type="AlphaFoldDB" id="A0A1F4TMV9"/>
<feature type="binding site" evidence="2">
    <location>
        <position position="7"/>
    </location>
    <ligand>
        <name>prephenate</name>
        <dbReference type="ChEBI" id="CHEBI:29934"/>
    </ligand>
</feature>
<dbReference type="GO" id="GO:0004106">
    <property type="term" value="F:chorismate mutase activity"/>
    <property type="evidence" value="ECO:0007669"/>
    <property type="project" value="UniProtKB-UniRule"/>
</dbReference>
<dbReference type="GO" id="GO:0009073">
    <property type="term" value="P:aromatic amino acid family biosynthetic process"/>
    <property type="evidence" value="ECO:0007669"/>
    <property type="project" value="UniProtKB-UniRule"/>
</dbReference>
<proteinExistence type="predicted"/>
<accession>A0A1F4TMV9</accession>
<dbReference type="SUPFAM" id="SSF55298">
    <property type="entry name" value="YjgF-like"/>
    <property type="match status" value="1"/>
</dbReference>
<dbReference type="Proteomes" id="UP000177309">
    <property type="component" value="Unassembled WGS sequence"/>
</dbReference>
<dbReference type="GO" id="GO:0008652">
    <property type="term" value="P:amino acid biosynthetic process"/>
    <property type="evidence" value="ECO:0007669"/>
    <property type="project" value="UniProtKB-UniRule"/>
</dbReference>
<sequence length="116" mass="12809">MFTRGVRGATTVANNTKEEILAATQELLAEIIEKNNIEIADIASVVFTTTADLNAEFPAQAARKLGWEDTALLCAREIDVPGSLQKCIRVLLHVNTNKKQSEVVNVYLKEAVNLRR</sequence>
<dbReference type="PANTHER" id="PTHR21164">
    <property type="entry name" value="CHORISMATE MUTASE"/>
    <property type="match status" value="1"/>
</dbReference>
<dbReference type="Pfam" id="PF07736">
    <property type="entry name" value="CM_1"/>
    <property type="match status" value="1"/>
</dbReference>
<keyword evidence="2 3" id="KW-0028">Amino-acid biosynthesis</keyword>
<dbReference type="PROSITE" id="PS51167">
    <property type="entry name" value="CHORISMATE_MUT_1"/>
    <property type="match status" value="1"/>
</dbReference>
<name>A0A1F4TMV9_UNCSA</name>
<dbReference type="InterPro" id="IPR035959">
    <property type="entry name" value="RutC-like_sf"/>
</dbReference>
<dbReference type="CDD" id="cd02185">
    <property type="entry name" value="AroH"/>
    <property type="match status" value="1"/>
</dbReference>
<dbReference type="Gene3D" id="3.30.1330.40">
    <property type="entry name" value="RutC-like"/>
    <property type="match status" value="1"/>
</dbReference>
<reference evidence="4 5" key="1">
    <citation type="journal article" date="2016" name="Nat. Commun.">
        <title>Thousands of microbial genomes shed light on interconnected biogeochemical processes in an aquifer system.</title>
        <authorList>
            <person name="Anantharaman K."/>
            <person name="Brown C.T."/>
            <person name="Hug L.A."/>
            <person name="Sharon I."/>
            <person name="Castelle C.J."/>
            <person name="Probst A.J."/>
            <person name="Thomas B.C."/>
            <person name="Singh A."/>
            <person name="Wilkins M.J."/>
            <person name="Karaoz U."/>
            <person name="Brodie E.L."/>
            <person name="Williams K.H."/>
            <person name="Hubbard S.S."/>
            <person name="Banfield J.F."/>
        </authorList>
    </citation>
    <scope>NUCLEOTIDE SEQUENCE [LARGE SCALE GENOMIC DNA]</scope>
</reference>
<keyword evidence="2 3" id="KW-0057">Aromatic amino acid biosynthesis</keyword>
<feature type="binding site" evidence="2">
    <location>
        <position position="107"/>
    </location>
    <ligand>
        <name>prephenate</name>
        <dbReference type="ChEBI" id="CHEBI:29934"/>
    </ligand>
</feature>
<comment type="caution">
    <text evidence="4">The sequence shown here is derived from an EMBL/GenBank/DDBJ whole genome shotgun (WGS) entry which is preliminary data.</text>
</comment>
<feature type="binding site" evidence="2">
    <location>
        <position position="89"/>
    </location>
    <ligand>
        <name>prephenate</name>
        <dbReference type="ChEBI" id="CHEBI:29934"/>
    </ligand>
</feature>
<gene>
    <name evidence="4" type="ORF">A2462_01550</name>
</gene>
<dbReference type="PIRSF" id="PIRSF005965">
    <property type="entry name" value="Chor_mut_AroH"/>
    <property type="match status" value="1"/>
</dbReference>
<dbReference type="EMBL" id="MEUI01000024">
    <property type="protein sequence ID" value="OGC34024.1"/>
    <property type="molecule type" value="Genomic_DNA"/>
</dbReference>
<evidence type="ECO:0000256" key="1">
    <source>
        <dbReference type="NCBIfam" id="TIGR01796"/>
    </source>
</evidence>
<protein>
    <recommendedName>
        <fullName evidence="1 3">chorismate mutase</fullName>
        <ecNumber evidence="1 3">5.4.99.5</ecNumber>
    </recommendedName>
</protein>
<dbReference type="NCBIfam" id="TIGR01796">
    <property type="entry name" value="CM_mono_aroH"/>
    <property type="match status" value="1"/>
</dbReference>
<evidence type="ECO:0000256" key="3">
    <source>
        <dbReference type="PROSITE-ProRule" id="PRU00514"/>
    </source>
</evidence>
<dbReference type="PANTHER" id="PTHR21164:SF0">
    <property type="entry name" value="CHORISMATE MUTASE AROH"/>
    <property type="match status" value="1"/>
</dbReference>
<dbReference type="EC" id="5.4.99.5" evidence="1 3"/>
<evidence type="ECO:0000256" key="2">
    <source>
        <dbReference type="PIRSR" id="PIRSR005965-1"/>
    </source>
</evidence>
<dbReference type="InterPro" id="IPR008243">
    <property type="entry name" value="Chorismate_mutase_AroH"/>
</dbReference>